<evidence type="ECO:0000256" key="10">
    <source>
        <dbReference type="ARBA" id="ARBA00023136"/>
    </source>
</evidence>
<dbReference type="PROSITE" id="PS50893">
    <property type="entry name" value="ABC_TRANSPORTER_2"/>
    <property type="match status" value="2"/>
</dbReference>
<dbReference type="FunFam" id="1.20.1560.10:FF:000300">
    <property type="entry name" value="Putative MRP-like ABC transporter"/>
    <property type="match status" value="1"/>
</dbReference>
<feature type="transmembrane region" description="Helical" evidence="12">
    <location>
        <begin position="910"/>
        <end position="933"/>
    </location>
</feature>
<dbReference type="FunFam" id="3.40.50.300:FF:000169">
    <property type="entry name" value="ABC transporter C family member 3"/>
    <property type="match status" value="1"/>
</dbReference>
<dbReference type="FunFam" id="1.20.1560.10:FF:000003">
    <property type="entry name" value="ABC transporter C family member 10"/>
    <property type="match status" value="1"/>
</dbReference>
<name>A0AA38YKW5_VITRO</name>
<feature type="domain" description="ABC transmembrane type-1" evidence="14">
    <location>
        <begin position="993"/>
        <end position="1159"/>
    </location>
</feature>
<dbReference type="GO" id="GO:0016020">
    <property type="term" value="C:membrane"/>
    <property type="evidence" value="ECO:0007669"/>
    <property type="project" value="UniProtKB-SubCell"/>
</dbReference>
<dbReference type="PROSITE" id="PS00211">
    <property type="entry name" value="ABC_TRANSPORTER_1"/>
    <property type="match status" value="1"/>
</dbReference>
<evidence type="ECO:0000256" key="6">
    <source>
        <dbReference type="ARBA" id="ARBA00022741"/>
    </source>
</evidence>
<comment type="caution">
    <text evidence="15">The sequence shown here is derived from an EMBL/GenBank/DDBJ whole genome shotgun (WGS) entry which is preliminary data.</text>
</comment>
<evidence type="ECO:0000259" key="13">
    <source>
        <dbReference type="PROSITE" id="PS50893"/>
    </source>
</evidence>
<evidence type="ECO:0000313" key="16">
    <source>
        <dbReference type="Proteomes" id="UP001168098"/>
    </source>
</evidence>
<dbReference type="CDD" id="cd18579">
    <property type="entry name" value="ABC_6TM_ABCC_D1"/>
    <property type="match status" value="1"/>
</dbReference>
<keyword evidence="7" id="KW-0067">ATP-binding</keyword>
<dbReference type="PANTHER" id="PTHR24223">
    <property type="entry name" value="ATP-BINDING CASSETTE SUB-FAMILY C"/>
    <property type="match status" value="1"/>
</dbReference>
<keyword evidence="8" id="KW-1278">Translocase</keyword>
<feature type="transmembrane region" description="Helical" evidence="12">
    <location>
        <begin position="438"/>
        <end position="457"/>
    </location>
</feature>
<feature type="transmembrane region" description="Helical" evidence="12">
    <location>
        <begin position="290"/>
        <end position="317"/>
    </location>
</feature>
<feature type="transmembrane region" description="Helical" evidence="12">
    <location>
        <begin position="989"/>
        <end position="1007"/>
    </location>
</feature>
<evidence type="ECO:0000256" key="2">
    <source>
        <dbReference type="ARBA" id="ARBA00009726"/>
    </source>
</evidence>
<feature type="transmembrane region" description="Helical" evidence="12">
    <location>
        <begin position="953"/>
        <end position="977"/>
    </location>
</feature>
<dbReference type="Pfam" id="PF00664">
    <property type="entry name" value="ABC_membrane"/>
    <property type="match status" value="2"/>
</dbReference>
<dbReference type="CDD" id="cd03244">
    <property type="entry name" value="ABCC_MRP_domain2"/>
    <property type="match status" value="1"/>
</dbReference>
<dbReference type="GO" id="GO:0005524">
    <property type="term" value="F:ATP binding"/>
    <property type="evidence" value="ECO:0007669"/>
    <property type="project" value="UniProtKB-KW"/>
</dbReference>
<dbReference type="InterPro" id="IPR027417">
    <property type="entry name" value="P-loop_NTPase"/>
</dbReference>
<proteinExistence type="inferred from homology"/>
<evidence type="ECO:0000256" key="5">
    <source>
        <dbReference type="ARBA" id="ARBA00022692"/>
    </source>
</evidence>
<keyword evidence="10 12" id="KW-0472">Membrane</keyword>
<keyword evidence="5 12" id="KW-0812">Transmembrane</keyword>
<organism evidence="15 16">
    <name type="scientific">Vitis rotundifolia</name>
    <name type="common">Muscadine grape</name>
    <dbReference type="NCBI Taxonomy" id="103349"/>
    <lineage>
        <taxon>Eukaryota</taxon>
        <taxon>Viridiplantae</taxon>
        <taxon>Streptophyta</taxon>
        <taxon>Embryophyta</taxon>
        <taxon>Tracheophyta</taxon>
        <taxon>Spermatophyta</taxon>
        <taxon>Magnoliopsida</taxon>
        <taxon>eudicotyledons</taxon>
        <taxon>Gunneridae</taxon>
        <taxon>Pentapetalae</taxon>
        <taxon>rosids</taxon>
        <taxon>Vitales</taxon>
        <taxon>Vitaceae</taxon>
        <taxon>Viteae</taxon>
        <taxon>Vitis</taxon>
    </lineage>
</organism>
<dbReference type="Gene3D" id="1.20.1560.10">
    <property type="entry name" value="ABC transporter type 1, transmembrane domain"/>
    <property type="match status" value="3"/>
</dbReference>
<dbReference type="EC" id="7.6.2.2" evidence="3"/>
<keyword evidence="16" id="KW-1185">Reference proteome</keyword>
<feature type="transmembrane region" description="Helical" evidence="12">
    <location>
        <begin position="131"/>
        <end position="153"/>
    </location>
</feature>
<feature type="transmembrane region" description="Helical" evidence="12">
    <location>
        <begin position="20"/>
        <end position="43"/>
    </location>
</feature>
<dbReference type="CDD" id="cd18580">
    <property type="entry name" value="ABC_6TM_ABCC_D2"/>
    <property type="match status" value="1"/>
</dbReference>
<evidence type="ECO:0000256" key="12">
    <source>
        <dbReference type="SAM" id="Phobius"/>
    </source>
</evidence>
<dbReference type="InterPro" id="IPR044726">
    <property type="entry name" value="ABCC_6TM_D2"/>
</dbReference>
<feature type="domain" description="ABC transmembrane type-1" evidence="14">
    <location>
        <begin position="300"/>
        <end position="580"/>
    </location>
</feature>
<evidence type="ECO:0000259" key="14">
    <source>
        <dbReference type="PROSITE" id="PS50929"/>
    </source>
</evidence>
<dbReference type="GO" id="GO:0016887">
    <property type="term" value="F:ATP hydrolysis activity"/>
    <property type="evidence" value="ECO:0007669"/>
    <property type="project" value="InterPro"/>
</dbReference>
<dbReference type="InterPro" id="IPR003439">
    <property type="entry name" value="ABC_transporter-like_ATP-bd"/>
</dbReference>
<dbReference type="CDD" id="cd03250">
    <property type="entry name" value="ABCC_MRP_domain1"/>
    <property type="match status" value="1"/>
</dbReference>
<dbReference type="InterPro" id="IPR003593">
    <property type="entry name" value="AAA+_ATPase"/>
</dbReference>
<comment type="catalytic activity">
    <reaction evidence="11">
        <text>ATP + H2O + xenobioticSide 1 = ADP + phosphate + xenobioticSide 2.</text>
        <dbReference type="EC" id="7.6.2.2"/>
    </reaction>
</comment>
<feature type="transmembrane region" description="Helical" evidence="12">
    <location>
        <begin position="1133"/>
        <end position="1152"/>
    </location>
</feature>
<dbReference type="GO" id="GO:0008559">
    <property type="term" value="F:ABC-type xenobiotic transporter activity"/>
    <property type="evidence" value="ECO:0007669"/>
    <property type="project" value="UniProtKB-EC"/>
</dbReference>
<dbReference type="InterPro" id="IPR050173">
    <property type="entry name" value="ABC_transporter_C-like"/>
</dbReference>
<comment type="similarity">
    <text evidence="2">Belongs to the ABC transporter superfamily. ABCC family. Conjugate transporter (TC 3.A.1.208) subfamily.</text>
</comment>
<dbReference type="EMBL" id="JARBHA010000019">
    <property type="protein sequence ID" value="KAJ9672333.1"/>
    <property type="molecule type" value="Genomic_DNA"/>
</dbReference>
<keyword evidence="4" id="KW-0813">Transport</keyword>
<dbReference type="FunFam" id="3.40.50.300:FF:000508">
    <property type="entry name" value="ABC transporter C family member 5"/>
    <property type="match status" value="1"/>
</dbReference>
<comment type="subcellular location">
    <subcellularLocation>
        <location evidence="1">Membrane</location>
        <topology evidence="1">Multi-pass membrane protein</topology>
    </subcellularLocation>
</comment>
<dbReference type="InterPro" id="IPR036640">
    <property type="entry name" value="ABC1_TM_sf"/>
</dbReference>
<dbReference type="Proteomes" id="UP001168098">
    <property type="component" value="Unassembled WGS sequence"/>
</dbReference>
<protein>
    <recommendedName>
        <fullName evidence="3">ABC-type xenobiotic transporter</fullName>
        <ecNumber evidence="3">7.6.2.2</ecNumber>
    </recommendedName>
</protein>
<evidence type="ECO:0000313" key="15">
    <source>
        <dbReference type="EMBL" id="KAJ9672333.1"/>
    </source>
</evidence>
<feature type="transmembrane region" description="Helical" evidence="12">
    <location>
        <begin position="98"/>
        <end position="119"/>
    </location>
</feature>
<feature type="transmembrane region" description="Helical" evidence="12">
    <location>
        <begin position="411"/>
        <end position="432"/>
    </location>
</feature>
<reference evidence="15 16" key="1">
    <citation type="journal article" date="2023" name="BMC Biotechnol.">
        <title>Vitis rotundifolia cv Carlos genome sequencing.</title>
        <authorList>
            <person name="Huff M."/>
            <person name="Hulse-Kemp A."/>
            <person name="Scheffler B."/>
            <person name="Youngblood R."/>
            <person name="Simpson S."/>
            <person name="Babiker E."/>
            <person name="Staton M."/>
        </authorList>
    </citation>
    <scope>NUCLEOTIDE SEQUENCE [LARGE SCALE GENOMIC DNA]</scope>
    <source>
        <tissue evidence="15">Leaf</tissue>
    </source>
</reference>
<dbReference type="InterPro" id="IPR044746">
    <property type="entry name" value="ABCC_6TM_D1"/>
</dbReference>
<evidence type="ECO:0000256" key="9">
    <source>
        <dbReference type="ARBA" id="ARBA00022989"/>
    </source>
</evidence>
<evidence type="ECO:0000256" key="3">
    <source>
        <dbReference type="ARBA" id="ARBA00012191"/>
    </source>
</evidence>
<evidence type="ECO:0000256" key="8">
    <source>
        <dbReference type="ARBA" id="ARBA00022967"/>
    </source>
</evidence>
<feature type="domain" description="ABC transporter" evidence="13">
    <location>
        <begin position="1196"/>
        <end position="1430"/>
    </location>
</feature>
<evidence type="ECO:0000256" key="7">
    <source>
        <dbReference type="ARBA" id="ARBA00022840"/>
    </source>
</evidence>
<evidence type="ECO:0000256" key="1">
    <source>
        <dbReference type="ARBA" id="ARBA00004141"/>
    </source>
</evidence>
<dbReference type="Gene3D" id="3.40.50.300">
    <property type="entry name" value="P-loop containing nucleotide triphosphate hydrolases"/>
    <property type="match status" value="2"/>
</dbReference>
<dbReference type="SUPFAM" id="SSF52540">
    <property type="entry name" value="P-loop containing nucleoside triphosphate hydrolases"/>
    <property type="match status" value="2"/>
</dbReference>
<sequence length="1446" mass="161220">MVGLEAMVTHPGNGFLLNPVFLRAFSASLHLVLLLLLFVSWVCKRINGGALENCKRTRFLYYKQTFACCQGLSLLNFLLCFLNYFYWYRNGWSDEKLVSLLDLVLRTLSWGAVCVYLHTQFHGSVEPKFPFLLRAWWGFYFSISCYCLVIDIVKKDQSLQVQFLVPDIVYVITGLFLCYSGFLGKNQGEESILREPLLNGSTSISRVESNKSKGEATVTPFSKAGFFSLLTFSWIGPLIAEGNKKTLDLEDVPQLDTSNSVVGVFPAFSNKLQCDSGGSSGVTTLKLVKALIFACWAEILLTAFLVLVNTLASYVGPYLIDTFVQYLNGRREFKNEGYVLVMAFFVAKLVECLSVRQCFFRLQQVGFRIRAVMITMIYNKGLTLSCQSKQGNTTGEIINFMSVDAERIGDFIWYMHEPWMLIVQVTLALLILYKNLGLASVAAFVATVIVMLANVPLGKWEQKFQDKLMESKDKRMKTTSEILRNMRILKLQGWEMKFLSKIVDLRKNETEWLKKYLYTSAMTTFFVWVAPTFVSVVTFGTCMLIGIPLESGKILSSLATFRILQQPIYSLPDLISMIAQTKVSLDRITSFLRLDDLPSDVIERLPKGSSDTAIEIVDGNFSWDLSSPNPTLKDINLRVCRGMRVAVCGTVGSGKSSLLSCMLGEVPNISGILKLCGTKAYVAQSPWIQSGKIEENILFGKEMDRERYERVLDACSVKKDLEVLSFGDQTVIGERGINLSGGQKQRIQIARALYQNADIYLFDDPFSAVDAHTGTYLFKECLLGLLGSKTVIYVTHQVEFLPAADLILVMKDGRITQAGKYNEILNSGTDFMELGGAHKKALLALNSVGALSEKLSIHEDSDNIGCTSEVVEKVQNKGGQNGKAEEIDGPKGKVGLWVYWNYIRTAYGGALVPFILLSQILFQLLQIGSNYWMAWASPVSDDVKPAVRGSTLIIVYVALAVGSSFCVLSRAMLLVTAGYKTATILFKKMHFLLGACAFSLIRLLGIIAVMSQVAWQVFIVFIRVAATCIWYQQYYIPSARELSRLAGVCKAPVIRHFSETISGSMTIRSFDQESRFRDTNMKLIDGYIRPKFNIAGAMEWLCFRLDMLSSVTFAFSLVVLISVPEGVIDPGLAGLAVTYGLNLNMILAWVIWNFCNMENIIISVERILQYTSIPSEPPLVLEENRPACSWPSHGQVDIQDLQVRYAPHMPLVLRGLTCTFLGGMKTGIVGRTGSGKSTLIQTLFRIVEPATGQIMIDGTNISSIGLHDLRSRLSIIPQDPTMFEGTVRSNLDPLEEYSDEQIWEALDKCQLGDEVRKKEGKLDSAVTENGENWSMGQRQLVCLGRVLLKKSKVLVLDEATASVDTATDNLIQQTLRQHFVDSTVITIAHRISSVLDSDMVLLLDHGLVEEYDTPTRLLKNKSSSFAKLVAEYTVRSNSSLENVADT</sequence>
<dbReference type="SMART" id="SM00382">
    <property type="entry name" value="AAA"/>
    <property type="match status" value="2"/>
</dbReference>
<dbReference type="PROSITE" id="PS50929">
    <property type="entry name" value="ABC_TM1F"/>
    <property type="match status" value="2"/>
</dbReference>
<evidence type="ECO:0000256" key="4">
    <source>
        <dbReference type="ARBA" id="ARBA00022448"/>
    </source>
</evidence>
<feature type="domain" description="ABC transporter" evidence="13">
    <location>
        <begin position="614"/>
        <end position="837"/>
    </location>
</feature>
<feature type="transmembrane region" description="Helical" evidence="12">
    <location>
        <begin position="64"/>
        <end position="86"/>
    </location>
</feature>
<accession>A0AA38YKW5</accession>
<dbReference type="SUPFAM" id="SSF90123">
    <property type="entry name" value="ABC transporter transmembrane region"/>
    <property type="match status" value="2"/>
</dbReference>
<feature type="transmembrane region" description="Helical" evidence="12">
    <location>
        <begin position="1101"/>
        <end position="1121"/>
    </location>
</feature>
<dbReference type="PANTHER" id="PTHR24223:SF181">
    <property type="entry name" value="ABC TRANSPORTER C FAMILY MEMBER 3"/>
    <property type="match status" value="1"/>
</dbReference>
<dbReference type="InterPro" id="IPR011527">
    <property type="entry name" value="ABC1_TM_dom"/>
</dbReference>
<gene>
    <name evidence="15" type="ORF">PVL29_025804</name>
</gene>
<keyword evidence="6" id="KW-0547">Nucleotide-binding</keyword>
<feature type="transmembrane region" description="Helical" evidence="12">
    <location>
        <begin position="516"/>
        <end position="547"/>
    </location>
</feature>
<keyword evidence="9 12" id="KW-1133">Transmembrane helix</keyword>
<dbReference type="Pfam" id="PF00005">
    <property type="entry name" value="ABC_tran"/>
    <property type="match status" value="2"/>
</dbReference>
<dbReference type="InterPro" id="IPR017871">
    <property type="entry name" value="ABC_transporter-like_CS"/>
</dbReference>
<evidence type="ECO:0000256" key="11">
    <source>
        <dbReference type="ARBA" id="ARBA00034018"/>
    </source>
</evidence>
<feature type="transmembrane region" description="Helical" evidence="12">
    <location>
        <begin position="159"/>
        <end position="184"/>
    </location>
</feature>
<feature type="transmembrane region" description="Helical" evidence="12">
    <location>
        <begin position="337"/>
        <end position="355"/>
    </location>
</feature>